<feature type="transmembrane region" description="Helical" evidence="7">
    <location>
        <begin position="180"/>
        <end position="203"/>
    </location>
</feature>
<comment type="similarity">
    <text evidence="7">Belongs to the binding-protein-dependent transport system permease family.</text>
</comment>
<feature type="transmembrane region" description="Helical" evidence="7">
    <location>
        <begin position="241"/>
        <end position="262"/>
    </location>
</feature>
<dbReference type="Gene3D" id="1.10.3720.10">
    <property type="entry name" value="MetI-like"/>
    <property type="match status" value="1"/>
</dbReference>
<keyword evidence="10" id="KW-1185">Reference proteome</keyword>
<dbReference type="EMBL" id="JACDUR010000002">
    <property type="protein sequence ID" value="MBA2890347.1"/>
    <property type="molecule type" value="Genomic_DNA"/>
</dbReference>
<evidence type="ECO:0000256" key="2">
    <source>
        <dbReference type="ARBA" id="ARBA00022448"/>
    </source>
</evidence>
<evidence type="ECO:0000313" key="10">
    <source>
        <dbReference type="Proteomes" id="UP000530928"/>
    </source>
</evidence>
<dbReference type="SUPFAM" id="SSF161098">
    <property type="entry name" value="MetI-like"/>
    <property type="match status" value="1"/>
</dbReference>
<proteinExistence type="inferred from homology"/>
<protein>
    <submittedName>
        <fullName evidence="9">Multiple sugar transport system permease protein/N-acetylglucosamine transport system permease protein</fullName>
    </submittedName>
</protein>
<dbReference type="InterPro" id="IPR050901">
    <property type="entry name" value="BP-dep_ABC_trans_perm"/>
</dbReference>
<evidence type="ECO:0000256" key="6">
    <source>
        <dbReference type="ARBA" id="ARBA00023136"/>
    </source>
</evidence>
<feature type="domain" description="ABC transmembrane type-1" evidence="8">
    <location>
        <begin position="68"/>
        <end position="262"/>
    </location>
</feature>
<comment type="caution">
    <text evidence="9">The sequence shown here is derived from an EMBL/GenBank/DDBJ whole genome shotgun (WGS) entry which is preliminary data.</text>
</comment>
<dbReference type="Pfam" id="PF00528">
    <property type="entry name" value="BPD_transp_1"/>
    <property type="match status" value="1"/>
</dbReference>
<dbReference type="PANTHER" id="PTHR32243:SF24">
    <property type="entry name" value="DIACETYLCHITOBIOSE UPTAKE SYSTEM PERMEASE PROTEIN NGCG"/>
    <property type="match status" value="1"/>
</dbReference>
<feature type="transmembrane region" description="Helical" evidence="7">
    <location>
        <begin position="139"/>
        <end position="159"/>
    </location>
</feature>
<organism evidence="9 10">
    <name type="scientific">Nonomuraea soli</name>
    <dbReference type="NCBI Taxonomy" id="1032476"/>
    <lineage>
        <taxon>Bacteria</taxon>
        <taxon>Bacillati</taxon>
        <taxon>Actinomycetota</taxon>
        <taxon>Actinomycetes</taxon>
        <taxon>Streptosporangiales</taxon>
        <taxon>Streptosporangiaceae</taxon>
        <taxon>Nonomuraea</taxon>
    </lineage>
</organism>
<keyword evidence="3" id="KW-1003">Cell membrane</keyword>
<accession>A0A7W0HP38</accession>
<reference evidence="9 10" key="1">
    <citation type="submission" date="2020-07" db="EMBL/GenBank/DDBJ databases">
        <title>Genomic Encyclopedia of Type Strains, Phase IV (KMG-IV): sequencing the most valuable type-strain genomes for metagenomic binning, comparative biology and taxonomic classification.</title>
        <authorList>
            <person name="Goeker M."/>
        </authorList>
    </citation>
    <scope>NUCLEOTIDE SEQUENCE [LARGE SCALE GENOMIC DNA]</scope>
    <source>
        <strain evidence="9 10">DSM 45533</strain>
    </source>
</reference>
<dbReference type="Proteomes" id="UP000530928">
    <property type="component" value="Unassembled WGS sequence"/>
</dbReference>
<evidence type="ECO:0000256" key="3">
    <source>
        <dbReference type="ARBA" id="ARBA00022475"/>
    </source>
</evidence>
<gene>
    <name evidence="9" type="ORF">HNR30_001688</name>
</gene>
<dbReference type="AlphaFoldDB" id="A0A7W0HP38"/>
<dbReference type="GO" id="GO:0055085">
    <property type="term" value="P:transmembrane transport"/>
    <property type="evidence" value="ECO:0007669"/>
    <property type="project" value="InterPro"/>
</dbReference>
<evidence type="ECO:0000256" key="1">
    <source>
        <dbReference type="ARBA" id="ARBA00004651"/>
    </source>
</evidence>
<keyword evidence="9" id="KW-0762">Sugar transport</keyword>
<keyword evidence="5 7" id="KW-1133">Transmembrane helix</keyword>
<evidence type="ECO:0000259" key="8">
    <source>
        <dbReference type="PROSITE" id="PS50928"/>
    </source>
</evidence>
<evidence type="ECO:0000313" key="9">
    <source>
        <dbReference type="EMBL" id="MBA2890347.1"/>
    </source>
</evidence>
<evidence type="ECO:0000256" key="4">
    <source>
        <dbReference type="ARBA" id="ARBA00022692"/>
    </source>
</evidence>
<comment type="subcellular location">
    <subcellularLocation>
        <location evidence="1 7">Cell membrane</location>
        <topology evidence="1 7">Multi-pass membrane protein</topology>
    </subcellularLocation>
</comment>
<dbReference type="InterPro" id="IPR000515">
    <property type="entry name" value="MetI-like"/>
</dbReference>
<feature type="transmembrane region" description="Helical" evidence="7">
    <location>
        <begin position="105"/>
        <end position="127"/>
    </location>
</feature>
<name>A0A7W0HP38_9ACTN</name>
<feature type="transmembrane region" description="Helical" evidence="7">
    <location>
        <begin position="12"/>
        <end position="30"/>
    </location>
</feature>
<evidence type="ECO:0000256" key="5">
    <source>
        <dbReference type="ARBA" id="ARBA00022989"/>
    </source>
</evidence>
<dbReference type="CDD" id="cd06261">
    <property type="entry name" value="TM_PBP2"/>
    <property type="match status" value="1"/>
</dbReference>
<sequence>MRTTRSLAPMRAAVWTIVAANVALLAWVVITSLKTTRDVFDHPWRLPIPPTLDNYLTALEVGNFGRAAVNSVIVGLVSSVLAVVIAAPAAYALSRTMNRAGRPLTLLFALGTGVPTQVILLPIFLMLSSLELTSTLTGLTLAYIGTAMPFTVFLLTGFFRSLPGELEEAAALDGAGAWTTFLRVVLPVARPGLVTVFVLQLIVSWNETMLALVLMQETERETLPVALIGFAQQQQYTGTNWGGMFAGICVVVLPMIALFAWVGRRVTDGLTLGMGK</sequence>
<keyword evidence="6 7" id="KW-0472">Membrane</keyword>
<dbReference type="GO" id="GO:0005886">
    <property type="term" value="C:plasma membrane"/>
    <property type="evidence" value="ECO:0007669"/>
    <property type="project" value="UniProtKB-SubCell"/>
</dbReference>
<feature type="transmembrane region" description="Helical" evidence="7">
    <location>
        <begin position="72"/>
        <end position="93"/>
    </location>
</feature>
<keyword evidence="2 7" id="KW-0813">Transport</keyword>
<keyword evidence="4 7" id="KW-0812">Transmembrane</keyword>
<dbReference type="InterPro" id="IPR035906">
    <property type="entry name" value="MetI-like_sf"/>
</dbReference>
<dbReference type="PANTHER" id="PTHR32243">
    <property type="entry name" value="MALTOSE TRANSPORT SYSTEM PERMEASE-RELATED"/>
    <property type="match status" value="1"/>
</dbReference>
<evidence type="ECO:0000256" key="7">
    <source>
        <dbReference type="RuleBase" id="RU363032"/>
    </source>
</evidence>
<dbReference type="RefSeq" id="WP_181609178.1">
    <property type="nucleotide sequence ID" value="NZ_BAABAM010000006.1"/>
</dbReference>
<dbReference type="PROSITE" id="PS50928">
    <property type="entry name" value="ABC_TM1"/>
    <property type="match status" value="1"/>
</dbReference>